<dbReference type="GO" id="GO:0046856">
    <property type="term" value="P:phosphatidylinositol dephosphorylation"/>
    <property type="evidence" value="ECO:0007669"/>
    <property type="project" value="TreeGrafter"/>
</dbReference>
<dbReference type="OrthoDB" id="271628at2759"/>
<gene>
    <name evidence="5" type="ORF">PACLA_8A035614</name>
</gene>
<feature type="region of interest" description="Disordered" evidence="4">
    <location>
        <begin position="1"/>
        <end position="20"/>
    </location>
</feature>
<dbReference type="Pfam" id="PF06602">
    <property type="entry name" value="Myotub-related"/>
    <property type="match status" value="1"/>
</dbReference>
<dbReference type="SMART" id="SM00239">
    <property type="entry name" value="C2"/>
    <property type="match status" value="1"/>
</dbReference>
<dbReference type="PANTHER" id="PTHR10807:SF128">
    <property type="entry name" value="PHOSPHATIDYLINOSITOL-3,5-BISPHOSPHATE 3-PHOSPHATASE"/>
    <property type="match status" value="1"/>
</dbReference>
<dbReference type="Gene3D" id="2.30.29.30">
    <property type="entry name" value="Pleckstrin-homology domain (PH domain)/Phosphotyrosine-binding domain (PTB)"/>
    <property type="match status" value="1"/>
</dbReference>
<dbReference type="GO" id="GO:0016020">
    <property type="term" value="C:membrane"/>
    <property type="evidence" value="ECO:0007669"/>
    <property type="project" value="TreeGrafter"/>
</dbReference>
<feature type="binding site" evidence="3">
    <location>
        <begin position="622"/>
        <end position="625"/>
    </location>
    <ligand>
        <name>substrate</name>
    </ligand>
</feature>
<feature type="binding site" evidence="3">
    <location>
        <begin position="707"/>
        <end position="713"/>
    </location>
    <ligand>
        <name>substrate</name>
    </ligand>
</feature>
<reference evidence="5" key="1">
    <citation type="submission" date="2020-04" db="EMBL/GenBank/DDBJ databases">
        <authorList>
            <person name="Alioto T."/>
            <person name="Alioto T."/>
            <person name="Gomez Garrido J."/>
        </authorList>
    </citation>
    <scope>NUCLEOTIDE SEQUENCE</scope>
    <source>
        <strain evidence="5">A484AB</strain>
    </source>
</reference>
<evidence type="ECO:0000256" key="2">
    <source>
        <dbReference type="PIRSR" id="PIRSR630564-1"/>
    </source>
</evidence>
<dbReference type="PANTHER" id="PTHR10807">
    <property type="entry name" value="MYOTUBULARIN-RELATED"/>
    <property type="match status" value="1"/>
</dbReference>
<dbReference type="SUPFAM" id="SSF50729">
    <property type="entry name" value="PH domain-like"/>
    <property type="match status" value="1"/>
</dbReference>
<comment type="caution">
    <text evidence="5">The sequence shown here is derived from an EMBL/GenBank/DDBJ whole genome shotgun (WGS) entry which is preliminary data.</text>
</comment>
<dbReference type="AlphaFoldDB" id="A0A6S7GW85"/>
<dbReference type="SUPFAM" id="SSF49562">
    <property type="entry name" value="C2 domain (Calcium/lipid-binding domain, CaLB)"/>
    <property type="match status" value="1"/>
</dbReference>
<dbReference type="InterPro" id="IPR011993">
    <property type="entry name" value="PH-like_dom_sf"/>
</dbReference>
<dbReference type="Proteomes" id="UP001152795">
    <property type="component" value="Unassembled WGS sequence"/>
</dbReference>
<sequence>MFYRSMPINTNKDSSNDLSGSLTEDLNHISKTSSTKAMPARLIVGVIAGRNLISMDVGGKSDPYCIISVGEEEAKTLVQYNTVDPQWNASFSFSLYNGPHFKSSGSDGVEDSDADQCIIHYVVVDIWDKDTLNRDDFMGRVMVPVSLLTHESFCGWIPLGRTSPRDAQFTGEIYLELRIKSQLPITRWNADDQLYNYCDELTDFNLPIQGKSAVLSFPGQTERVEMVLENVVIEISKHRDVGTVYLTNYRLVIICKSGDKVSEDHSMWIAFKNIQSVDKAVDEKAVRRSLSGNCRISIVKCLTIECCDFRKIRLTFVDVSQAAQPSISLTETLKQSLLIPEFNPKRGEFVSQQKGSVVSSAPKFDVLRGNDGEDGDSWSLCEDDDVEEGEELNTNEGIKPIPSSPRVMKRSFSPLSSLGDLGRLLVNIQGAFSPNCANTPPDESPLKDDNDEVSNQKSFIQEYVNWLHVRLSYLIVSVTETSLSKEFVRAFPQSSSCGWDVYNVKDEFQRQEIDENWRMSEMNTDYETCHSYPRFFYVPAGVEDGILRKCADFRSKGRLPVLCWFNKKRGNFIMRCAQPRTGPRKKFSADDEYVIQTALASNTASRSLVIFDARSVIAASGNQLKGKGTEDIDRYPGCKLTFLNIPNIHAVRDSLEKLQTACQTSERKWFSQLEASGWMAYIALILQGAISIVRHVDEKGVAALIHCSDGWDRTAQLSALAQILLDSFYRTIKGFQVLIEKEWISFGHRFRDRNGHPSSNSNQRSPIFVQFLDCVWQILIQFPSSFEFTAEYLLRIVDHVNTGWFGTFMCNNEKQRNEEAKSLSTISLWAHLDNIREVFQNENYIPDDEVLHPTSSLRRLPLWSDYYLRYDETFWAANQLFDYGQQTDTDEVKSSCN</sequence>
<feature type="active site" description="Phosphocysteine intermediate" evidence="2">
    <location>
        <position position="707"/>
    </location>
</feature>
<dbReference type="InterPro" id="IPR035892">
    <property type="entry name" value="C2_domain_sf"/>
</dbReference>
<dbReference type="GO" id="GO:0004438">
    <property type="term" value="F:phosphatidylinositol-3-phosphate phosphatase activity"/>
    <property type="evidence" value="ECO:0007669"/>
    <property type="project" value="TreeGrafter"/>
</dbReference>
<feature type="binding site" evidence="3">
    <location>
        <begin position="647"/>
        <end position="648"/>
    </location>
    <ligand>
        <name>substrate</name>
    </ligand>
</feature>
<dbReference type="CDD" id="cd14507">
    <property type="entry name" value="PTP-MTM-like"/>
    <property type="match status" value="1"/>
</dbReference>
<dbReference type="InterPro" id="IPR029021">
    <property type="entry name" value="Prot-tyrosine_phosphatase-like"/>
</dbReference>
<evidence type="ECO:0000256" key="4">
    <source>
        <dbReference type="SAM" id="MobiDB-lite"/>
    </source>
</evidence>
<evidence type="ECO:0000313" key="5">
    <source>
        <dbReference type="EMBL" id="CAB3988741.1"/>
    </source>
</evidence>
<name>A0A6S7GW85_PARCT</name>
<dbReference type="PROSITE" id="PS50004">
    <property type="entry name" value="C2"/>
    <property type="match status" value="1"/>
</dbReference>
<comment type="similarity">
    <text evidence="1">Belongs to the protein-tyrosine phosphatase family. Non-receptor class myotubularin subfamily.</text>
</comment>
<dbReference type="GO" id="GO:0005737">
    <property type="term" value="C:cytoplasm"/>
    <property type="evidence" value="ECO:0007669"/>
    <property type="project" value="TreeGrafter"/>
</dbReference>
<keyword evidence="6" id="KW-1185">Reference proteome</keyword>
<dbReference type="InterPro" id="IPR010569">
    <property type="entry name" value="Myotubularin-like_Pase_dom"/>
</dbReference>
<dbReference type="InterPro" id="IPR030564">
    <property type="entry name" value="Myotubularin"/>
</dbReference>
<evidence type="ECO:0000313" key="6">
    <source>
        <dbReference type="Proteomes" id="UP001152795"/>
    </source>
</evidence>
<dbReference type="SUPFAM" id="SSF52799">
    <property type="entry name" value="(Phosphotyrosine protein) phosphatases II"/>
    <property type="match status" value="1"/>
</dbReference>
<evidence type="ECO:0000256" key="1">
    <source>
        <dbReference type="ARBA" id="ARBA00007471"/>
    </source>
</evidence>
<dbReference type="Pfam" id="PF00168">
    <property type="entry name" value="C2"/>
    <property type="match status" value="1"/>
</dbReference>
<dbReference type="InterPro" id="IPR000008">
    <property type="entry name" value="C2_dom"/>
</dbReference>
<protein>
    <submittedName>
        <fullName evidence="5">Myotubularin-related 2-like isoform X3</fullName>
    </submittedName>
</protein>
<dbReference type="EMBL" id="CACRXK020001372">
    <property type="protein sequence ID" value="CAB3988741.1"/>
    <property type="molecule type" value="Genomic_DNA"/>
</dbReference>
<accession>A0A6S7GW85</accession>
<dbReference type="InterPro" id="IPR016130">
    <property type="entry name" value="Tyr_Pase_AS"/>
</dbReference>
<feature type="compositionally biased region" description="Polar residues" evidence="4">
    <location>
        <begin position="7"/>
        <end position="20"/>
    </location>
</feature>
<evidence type="ECO:0000256" key="3">
    <source>
        <dbReference type="PIRSR" id="PIRSR630564-2"/>
    </source>
</evidence>
<dbReference type="PROSITE" id="PS51339">
    <property type="entry name" value="PPASE_MYOTUBULARIN"/>
    <property type="match status" value="1"/>
</dbReference>
<organism evidence="5 6">
    <name type="scientific">Paramuricea clavata</name>
    <name type="common">Red gorgonian</name>
    <name type="synonym">Violescent sea-whip</name>
    <dbReference type="NCBI Taxonomy" id="317549"/>
    <lineage>
        <taxon>Eukaryota</taxon>
        <taxon>Metazoa</taxon>
        <taxon>Cnidaria</taxon>
        <taxon>Anthozoa</taxon>
        <taxon>Octocorallia</taxon>
        <taxon>Malacalcyonacea</taxon>
        <taxon>Plexauridae</taxon>
        <taxon>Paramuricea</taxon>
    </lineage>
</organism>
<dbReference type="PROSITE" id="PS00383">
    <property type="entry name" value="TYR_PHOSPHATASE_1"/>
    <property type="match status" value="1"/>
</dbReference>
<dbReference type="Gene3D" id="2.60.40.150">
    <property type="entry name" value="C2 domain"/>
    <property type="match status" value="1"/>
</dbReference>
<dbReference type="CDD" id="cd00030">
    <property type="entry name" value="C2"/>
    <property type="match status" value="1"/>
</dbReference>
<proteinExistence type="inferred from homology"/>